<dbReference type="Gene3D" id="1.25.10.10">
    <property type="entry name" value="Leucine-rich Repeat Variant"/>
    <property type="match status" value="1"/>
</dbReference>
<dbReference type="InterPro" id="IPR011989">
    <property type="entry name" value="ARM-like"/>
</dbReference>
<protein>
    <submittedName>
        <fullName evidence="1">HEAT repeat protein</fullName>
    </submittedName>
</protein>
<name>A0A2T0KF60_9ACTN</name>
<comment type="caution">
    <text evidence="1">The sequence shown here is derived from an EMBL/GenBank/DDBJ whole genome shotgun (WGS) entry which is preliminary data.</text>
</comment>
<gene>
    <name evidence="1" type="ORF">CLV67_105169</name>
</gene>
<dbReference type="RefSeq" id="WP_106318543.1">
    <property type="nucleotide sequence ID" value="NZ_BOMO01000035.1"/>
</dbReference>
<keyword evidence="2" id="KW-1185">Reference proteome</keyword>
<organism evidence="1 2">
    <name type="scientific">Actinoplanes italicus</name>
    <dbReference type="NCBI Taxonomy" id="113567"/>
    <lineage>
        <taxon>Bacteria</taxon>
        <taxon>Bacillati</taxon>
        <taxon>Actinomycetota</taxon>
        <taxon>Actinomycetes</taxon>
        <taxon>Micromonosporales</taxon>
        <taxon>Micromonosporaceae</taxon>
        <taxon>Actinoplanes</taxon>
    </lineage>
</organism>
<evidence type="ECO:0000313" key="1">
    <source>
        <dbReference type="EMBL" id="PRX21992.1"/>
    </source>
</evidence>
<dbReference type="Pfam" id="PF13646">
    <property type="entry name" value="HEAT_2"/>
    <property type="match status" value="1"/>
</dbReference>
<dbReference type="EMBL" id="PVMZ01000005">
    <property type="protein sequence ID" value="PRX21992.1"/>
    <property type="molecule type" value="Genomic_DNA"/>
</dbReference>
<sequence>MTFGELLHALRAAADRGADFRDLEDDIEHLAEHEPEASRAETLAYTGDEEMRIWALGLIGDPRDRDRFVAALDDPDLRFTALEALGNQPDRDHTDRIARTFLDDPDPMVRSKAAGLVLWLRRPGYIEALLPLTADPDRDVRSVITLRLGIRAEPAAEPLLRIMLDDPDDRIRRSAEKALQRLTPHD</sequence>
<dbReference type="OrthoDB" id="3374726at2"/>
<evidence type="ECO:0000313" key="2">
    <source>
        <dbReference type="Proteomes" id="UP000239415"/>
    </source>
</evidence>
<accession>A0A2T0KF60</accession>
<reference evidence="1 2" key="1">
    <citation type="submission" date="2018-03" db="EMBL/GenBank/DDBJ databases">
        <title>Genomic Encyclopedia of Archaeal and Bacterial Type Strains, Phase II (KMG-II): from individual species to whole genera.</title>
        <authorList>
            <person name="Goeker M."/>
        </authorList>
    </citation>
    <scope>NUCLEOTIDE SEQUENCE [LARGE SCALE GENOMIC DNA]</scope>
    <source>
        <strain evidence="1 2">DSM 43146</strain>
    </source>
</reference>
<proteinExistence type="predicted"/>
<dbReference type="InterPro" id="IPR016024">
    <property type="entry name" value="ARM-type_fold"/>
</dbReference>
<dbReference type="AlphaFoldDB" id="A0A2T0KF60"/>
<dbReference type="SUPFAM" id="SSF48371">
    <property type="entry name" value="ARM repeat"/>
    <property type="match status" value="1"/>
</dbReference>
<dbReference type="Proteomes" id="UP000239415">
    <property type="component" value="Unassembled WGS sequence"/>
</dbReference>